<dbReference type="EMBL" id="JX195166">
    <property type="protein sequence ID" value="AFQ22194.1"/>
    <property type="molecule type" value="Genomic_DNA"/>
</dbReference>
<dbReference type="RefSeq" id="YP_006906287.1">
    <property type="nucleotide sequence ID" value="NC_018837.1"/>
</dbReference>
<sequence>MERSALEAKRQSRHNRSHSFMSRFHDKRSLERAMTNAIDLGKTGVLLDRRLYYTEIKMLISNGYKVFRIPKATHSHYEFGVYWENAE</sequence>
<name>J9QKY0_9CAUD</name>
<proteinExistence type="predicted"/>
<feature type="region of interest" description="Disordered" evidence="1">
    <location>
        <begin position="1"/>
        <end position="21"/>
    </location>
</feature>
<protein>
    <submittedName>
        <fullName evidence="2">Uncharacterized protein</fullName>
    </submittedName>
</protein>
<dbReference type="GeneID" id="13826737"/>
<evidence type="ECO:0000313" key="2">
    <source>
        <dbReference type="EMBL" id="AFQ22194.1"/>
    </source>
</evidence>
<feature type="compositionally biased region" description="Basic and acidic residues" evidence="1">
    <location>
        <begin position="1"/>
        <end position="10"/>
    </location>
</feature>
<dbReference type="KEGG" id="vg:13826737"/>
<keyword evidence="3" id="KW-1185">Reference proteome</keyword>
<dbReference type="Proteomes" id="UP000006280">
    <property type="component" value="Segment"/>
</dbReference>
<evidence type="ECO:0000313" key="3">
    <source>
        <dbReference type="Proteomes" id="UP000006280"/>
    </source>
</evidence>
<gene>
    <name evidence="2" type="ORF">My1_035</name>
</gene>
<accession>J9QKY0</accession>
<organism evidence="2 3">
    <name type="scientific">Pectobacterium phage My1</name>
    <dbReference type="NCBI Taxonomy" id="1204539"/>
    <lineage>
        <taxon>Viruses</taxon>
        <taxon>Duplodnaviria</taxon>
        <taxon>Heunggongvirae</taxon>
        <taxon>Uroviricota</taxon>
        <taxon>Caudoviricetes</taxon>
        <taxon>Demerecviridae</taxon>
        <taxon>Mccorquodalevirinae</taxon>
        <taxon>Myunavirus</taxon>
        <taxon>Myunavirus My1</taxon>
    </lineage>
</organism>
<evidence type="ECO:0000256" key="1">
    <source>
        <dbReference type="SAM" id="MobiDB-lite"/>
    </source>
</evidence>
<reference evidence="2 3" key="1">
    <citation type="journal article" date="2012" name="J. Virol.">
        <title>Complete Genome Sequence of Pectobacterium carotovorum subsp. carotovorum Bacteriophage My1.</title>
        <authorList>
            <person name="Lee D.H."/>
            <person name="Lee J.H."/>
            <person name="Shin H."/>
            <person name="Ji S."/>
            <person name="Roh E."/>
            <person name="Jung K."/>
            <person name="Ryu S."/>
            <person name="Choi J."/>
            <person name="Heu S."/>
        </authorList>
    </citation>
    <scope>NUCLEOTIDE SEQUENCE [LARGE SCALE GENOMIC DNA]</scope>
</reference>